<dbReference type="Pfam" id="PF00919">
    <property type="entry name" value="UPF0004"/>
    <property type="match status" value="1"/>
</dbReference>
<feature type="domain" description="Radical SAM core" evidence="9">
    <location>
        <begin position="107"/>
        <end position="334"/>
    </location>
</feature>
<dbReference type="Proteomes" id="UP000230132">
    <property type="component" value="Unassembled WGS sequence"/>
</dbReference>
<dbReference type="SFLD" id="SFLDS00029">
    <property type="entry name" value="Radical_SAM"/>
    <property type="match status" value="1"/>
</dbReference>
<dbReference type="Gene3D" id="3.80.30.20">
    <property type="entry name" value="tm_1862 like domain"/>
    <property type="match status" value="1"/>
</dbReference>
<comment type="caution">
    <text evidence="10">The sequence shown here is derived from an EMBL/GenBank/DDBJ whole genome shotgun (WGS) entry which is preliminary data.</text>
</comment>
<keyword evidence="7" id="KW-0411">Iron-sulfur</keyword>
<dbReference type="NCBIfam" id="TIGR00089">
    <property type="entry name" value="MiaB/RimO family radical SAM methylthiotransferase"/>
    <property type="match status" value="1"/>
</dbReference>
<dbReference type="InterPro" id="IPR013848">
    <property type="entry name" value="Methylthiotransferase_N"/>
</dbReference>
<dbReference type="PROSITE" id="PS51918">
    <property type="entry name" value="RADICAL_SAM"/>
    <property type="match status" value="1"/>
</dbReference>
<evidence type="ECO:0000313" key="11">
    <source>
        <dbReference type="Proteomes" id="UP000230132"/>
    </source>
</evidence>
<organism evidence="10 11">
    <name type="scientific">bacterium (Candidatus Gribaldobacteria) CG10_big_fil_rev_8_21_14_0_10_37_21</name>
    <dbReference type="NCBI Taxonomy" id="2014275"/>
    <lineage>
        <taxon>Bacteria</taxon>
        <taxon>Candidatus Gribaldobacteria</taxon>
    </lineage>
</organism>
<dbReference type="SUPFAM" id="SSF102114">
    <property type="entry name" value="Radical SAM enzymes"/>
    <property type="match status" value="1"/>
</dbReference>
<protein>
    <submittedName>
        <fullName evidence="10">tRNA (N6-isopentenyl adenosine(37)-C2)-methylthiotransferase MiaB</fullName>
    </submittedName>
</protein>
<dbReference type="PANTHER" id="PTHR43020">
    <property type="entry name" value="CDK5 REGULATORY SUBUNIT-ASSOCIATED PROTEIN 1"/>
    <property type="match status" value="1"/>
</dbReference>
<keyword evidence="2" id="KW-0004">4Fe-4S</keyword>
<dbReference type="InterPro" id="IPR038135">
    <property type="entry name" value="Methylthiotransferase_N_sf"/>
</dbReference>
<keyword evidence="4" id="KW-0949">S-adenosyl-L-methionine</keyword>
<dbReference type="InterPro" id="IPR005839">
    <property type="entry name" value="Methylthiotransferase"/>
</dbReference>
<evidence type="ECO:0000259" key="8">
    <source>
        <dbReference type="PROSITE" id="PS51449"/>
    </source>
</evidence>
<evidence type="ECO:0000256" key="4">
    <source>
        <dbReference type="ARBA" id="ARBA00022691"/>
    </source>
</evidence>
<dbReference type="PANTHER" id="PTHR43020:SF2">
    <property type="entry name" value="MITOCHONDRIAL TRNA METHYLTHIOTRANSFERASE CDK5RAP1"/>
    <property type="match status" value="1"/>
</dbReference>
<dbReference type="EMBL" id="PFAX01000026">
    <property type="protein sequence ID" value="PIR90380.1"/>
    <property type="molecule type" value="Genomic_DNA"/>
</dbReference>
<dbReference type="PROSITE" id="PS51449">
    <property type="entry name" value="MTTASE_N"/>
    <property type="match status" value="1"/>
</dbReference>
<dbReference type="GO" id="GO:0046872">
    <property type="term" value="F:metal ion binding"/>
    <property type="evidence" value="ECO:0007669"/>
    <property type="project" value="UniProtKB-KW"/>
</dbReference>
<dbReference type="InterPro" id="IPR020612">
    <property type="entry name" value="Methylthiotransferase_CS"/>
</dbReference>
<dbReference type="AlphaFoldDB" id="A0A2H0UWC4"/>
<dbReference type="Gene3D" id="3.40.50.12160">
    <property type="entry name" value="Methylthiotransferase, N-terminal domain"/>
    <property type="match status" value="1"/>
</dbReference>
<dbReference type="SFLD" id="SFLDG01082">
    <property type="entry name" value="B12-binding_domain_containing"/>
    <property type="match status" value="1"/>
</dbReference>
<comment type="cofactor">
    <cofactor evidence="1">
        <name>[4Fe-4S] cluster</name>
        <dbReference type="ChEBI" id="CHEBI:49883"/>
    </cofactor>
</comment>
<accession>A0A2H0UWC4</accession>
<name>A0A2H0UWC4_9BACT</name>
<dbReference type="GO" id="GO:0051539">
    <property type="term" value="F:4 iron, 4 sulfur cluster binding"/>
    <property type="evidence" value="ECO:0007669"/>
    <property type="project" value="UniProtKB-KW"/>
</dbReference>
<dbReference type="InterPro" id="IPR023404">
    <property type="entry name" value="rSAM_horseshoe"/>
</dbReference>
<dbReference type="FunFam" id="3.80.30.20:FF:000001">
    <property type="entry name" value="tRNA-2-methylthio-N(6)-dimethylallyladenosine synthase 2"/>
    <property type="match status" value="1"/>
</dbReference>
<evidence type="ECO:0000256" key="6">
    <source>
        <dbReference type="ARBA" id="ARBA00023004"/>
    </source>
</evidence>
<dbReference type="GO" id="GO:0035597">
    <property type="term" value="F:tRNA-2-methylthio-N(6)-dimethylallyladenosine(37) synthase activity"/>
    <property type="evidence" value="ECO:0007669"/>
    <property type="project" value="TreeGrafter"/>
</dbReference>
<dbReference type="InterPro" id="IPR006638">
    <property type="entry name" value="Elp3/MiaA/NifB-like_rSAM"/>
</dbReference>
<evidence type="ECO:0000256" key="5">
    <source>
        <dbReference type="ARBA" id="ARBA00022723"/>
    </source>
</evidence>
<sequence>MVKQKTYFIRAFGCQFNKADAEKTAKVLEKKGYKLSPSLCGADLVIVLMCSVRQKSVEKVKSQIADLRKTDKQIILKGCILPSDKKMFEAMGVKFSFKGLSNSQIKKEKPKTGLVEIGQGCNNFCSYCVVPYTKGPEKYRSPLVIIGEVKYLIKKGVKDITLIAQNVNSYKFNRTNFVGLLKAVSNLEGDFKIGFLTNHPKDMSEALINVIATLPKIKKEIHLPLQSGSSKVLKRMNRHYTKQDYLKLIQKIRKKIPNVRLTTDIIVGFPGETENDFGDTLDVIKKAHFKQAFISKYSPREGTASFKLKDTIPLEEKKRKEQILLKLTKNNAKT</sequence>
<evidence type="ECO:0000256" key="2">
    <source>
        <dbReference type="ARBA" id="ARBA00022485"/>
    </source>
</evidence>
<evidence type="ECO:0000256" key="1">
    <source>
        <dbReference type="ARBA" id="ARBA00001966"/>
    </source>
</evidence>
<proteinExistence type="predicted"/>
<dbReference type="CDD" id="cd01335">
    <property type="entry name" value="Radical_SAM"/>
    <property type="match status" value="1"/>
</dbReference>
<dbReference type="Pfam" id="PF04055">
    <property type="entry name" value="Radical_SAM"/>
    <property type="match status" value="1"/>
</dbReference>
<evidence type="ECO:0000259" key="9">
    <source>
        <dbReference type="PROSITE" id="PS51918"/>
    </source>
</evidence>
<dbReference type="SMART" id="SM00729">
    <property type="entry name" value="Elp3"/>
    <property type="match status" value="1"/>
</dbReference>
<dbReference type="InterPro" id="IPR058240">
    <property type="entry name" value="rSAM_sf"/>
</dbReference>
<evidence type="ECO:0000256" key="3">
    <source>
        <dbReference type="ARBA" id="ARBA00022679"/>
    </source>
</evidence>
<dbReference type="PROSITE" id="PS01278">
    <property type="entry name" value="MTTASE_RADICAL"/>
    <property type="match status" value="1"/>
</dbReference>
<dbReference type="GO" id="GO:0005829">
    <property type="term" value="C:cytosol"/>
    <property type="evidence" value="ECO:0007669"/>
    <property type="project" value="TreeGrafter"/>
</dbReference>
<dbReference type="InterPro" id="IPR007197">
    <property type="entry name" value="rSAM"/>
</dbReference>
<reference evidence="11" key="1">
    <citation type="submission" date="2017-09" db="EMBL/GenBank/DDBJ databases">
        <title>Depth-based differentiation of microbial function through sediment-hosted aquifers and enrichment of novel symbionts in the deep terrestrial subsurface.</title>
        <authorList>
            <person name="Probst A.J."/>
            <person name="Ladd B."/>
            <person name="Jarett J.K."/>
            <person name="Geller-Mcgrath D.E."/>
            <person name="Sieber C.M.K."/>
            <person name="Emerson J.B."/>
            <person name="Anantharaman K."/>
            <person name="Thomas B.C."/>
            <person name="Malmstrom R."/>
            <person name="Stieglmeier M."/>
            <person name="Klingl A."/>
            <person name="Woyke T."/>
            <person name="Ryan C.M."/>
            <person name="Banfield J.F."/>
        </authorList>
    </citation>
    <scope>NUCLEOTIDE SEQUENCE [LARGE SCALE GENOMIC DNA]</scope>
</reference>
<keyword evidence="3 10" id="KW-0808">Transferase</keyword>
<keyword evidence="5" id="KW-0479">Metal-binding</keyword>
<keyword evidence="6" id="KW-0408">Iron</keyword>
<evidence type="ECO:0000256" key="7">
    <source>
        <dbReference type="ARBA" id="ARBA00023014"/>
    </source>
</evidence>
<feature type="domain" description="MTTase N-terminal" evidence="8">
    <location>
        <begin position="5"/>
        <end position="120"/>
    </location>
</feature>
<gene>
    <name evidence="10" type="ORF">COU05_02220</name>
</gene>
<evidence type="ECO:0000313" key="10">
    <source>
        <dbReference type="EMBL" id="PIR90380.1"/>
    </source>
</evidence>